<dbReference type="PANTHER" id="PTHR13809">
    <property type="entry name" value="GUANINE NUCLEOTIDE-BINDING PROTEIN GAMMA SUBUNIT"/>
    <property type="match status" value="1"/>
</dbReference>
<protein>
    <recommendedName>
        <fullName evidence="7">G protein gamma domain-containing protein</fullName>
    </recommendedName>
</protein>
<evidence type="ECO:0000256" key="2">
    <source>
        <dbReference type="ARBA" id="ARBA00007431"/>
    </source>
</evidence>
<sequence>SVLFKLIKKLLKLIKKLKAEAKAQSSSKAAMSSHREEQVARLKHELEDLSRQCYFQRLKTSTTISEIIQYINSHVQEDPLLNPVKDNPFNPKKSCELL</sequence>
<evidence type="ECO:0000313" key="9">
    <source>
        <dbReference type="Proteomes" id="UP000215902"/>
    </source>
</evidence>
<evidence type="ECO:0000256" key="3">
    <source>
        <dbReference type="ARBA" id="ARBA00022475"/>
    </source>
</evidence>
<keyword evidence="4" id="KW-0472">Membrane</keyword>
<dbReference type="STRING" id="282301.A0A267DT75"/>
<organism evidence="8 9">
    <name type="scientific">Macrostomum lignano</name>
    <dbReference type="NCBI Taxonomy" id="282301"/>
    <lineage>
        <taxon>Eukaryota</taxon>
        <taxon>Metazoa</taxon>
        <taxon>Spiralia</taxon>
        <taxon>Lophotrochozoa</taxon>
        <taxon>Platyhelminthes</taxon>
        <taxon>Rhabditophora</taxon>
        <taxon>Macrostomorpha</taxon>
        <taxon>Macrostomida</taxon>
        <taxon>Macrostomidae</taxon>
        <taxon>Macrostomum</taxon>
    </lineage>
</organism>
<dbReference type="GO" id="GO:0031681">
    <property type="term" value="F:G-protein beta-subunit binding"/>
    <property type="evidence" value="ECO:0007669"/>
    <property type="project" value="InterPro"/>
</dbReference>
<dbReference type="Gene3D" id="4.10.260.10">
    <property type="entry name" value="Transducin (heterotrimeric G protein), gamma chain"/>
    <property type="match status" value="1"/>
</dbReference>
<accession>A0A267DT75</accession>
<dbReference type="SMART" id="SM01224">
    <property type="entry name" value="G_gamma"/>
    <property type="match status" value="1"/>
</dbReference>
<proteinExistence type="inferred from homology"/>
<dbReference type="AlphaFoldDB" id="A0A267DT75"/>
<comment type="subcellular location">
    <subcellularLocation>
        <location evidence="1">Cell membrane</location>
    </subcellularLocation>
</comment>
<dbReference type="InterPro" id="IPR001770">
    <property type="entry name" value="G-protein_gamma"/>
</dbReference>
<evidence type="ECO:0000256" key="4">
    <source>
        <dbReference type="ARBA" id="ARBA00023136"/>
    </source>
</evidence>
<evidence type="ECO:0000313" key="8">
    <source>
        <dbReference type="EMBL" id="PAA52498.1"/>
    </source>
</evidence>
<evidence type="ECO:0000256" key="6">
    <source>
        <dbReference type="SAM" id="Coils"/>
    </source>
</evidence>
<comment type="caution">
    <text evidence="8">The sequence shown here is derived from an EMBL/GenBank/DDBJ whole genome shotgun (WGS) entry which is preliminary data.</text>
</comment>
<dbReference type="InterPro" id="IPR015898">
    <property type="entry name" value="G-protein_gamma-like_dom"/>
</dbReference>
<feature type="coiled-coil region" evidence="6">
    <location>
        <begin position="7"/>
        <end position="52"/>
    </location>
</feature>
<keyword evidence="5" id="KW-0807">Transducer</keyword>
<gene>
    <name evidence="8" type="ORF">BOX15_Mlig028827g1</name>
</gene>
<dbReference type="PROSITE" id="PS50058">
    <property type="entry name" value="G_PROTEIN_GAMMA"/>
    <property type="match status" value="1"/>
</dbReference>
<reference evidence="8 9" key="1">
    <citation type="submission" date="2017-06" db="EMBL/GenBank/DDBJ databases">
        <title>A platform for efficient transgenesis in Macrostomum lignano, a flatworm model organism for stem cell research.</title>
        <authorList>
            <person name="Berezikov E."/>
        </authorList>
    </citation>
    <scope>NUCLEOTIDE SEQUENCE [LARGE SCALE GENOMIC DNA]</scope>
    <source>
        <strain evidence="8">DV1</strain>
        <tissue evidence="8">Whole organism</tissue>
    </source>
</reference>
<dbReference type="GO" id="GO:0005834">
    <property type="term" value="C:heterotrimeric G-protein complex"/>
    <property type="evidence" value="ECO:0007669"/>
    <property type="project" value="InterPro"/>
</dbReference>
<dbReference type="SUPFAM" id="SSF48670">
    <property type="entry name" value="Transducin (heterotrimeric G protein), gamma chain"/>
    <property type="match status" value="1"/>
</dbReference>
<keyword evidence="3" id="KW-1003">Cell membrane</keyword>
<dbReference type="GO" id="GO:0007186">
    <property type="term" value="P:G protein-coupled receptor signaling pathway"/>
    <property type="evidence" value="ECO:0007669"/>
    <property type="project" value="InterPro"/>
</dbReference>
<dbReference type="Proteomes" id="UP000215902">
    <property type="component" value="Unassembled WGS sequence"/>
</dbReference>
<evidence type="ECO:0000256" key="1">
    <source>
        <dbReference type="ARBA" id="ARBA00004236"/>
    </source>
</evidence>
<feature type="non-terminal residue" evidence="8">
    <location>
        <position position="1"/>
    </location>
</feature>
<dbReference type="InterPro" id="IPR036284">
    <property type="entry name" value="GGL_sf"/>
</dbReference>
<evidence type="ECO:0000256" key="5">
    <source>
        <dbReference type="ARBA" id="ARBA00023224"/>
    </source>
</evidence>
<keyword evidence="9" id="KW-1185">Reference proteome</keyword>
<dbReference type="Pfam" id="PF00631">
    <property type="entry name" value="G-gamma"/>
    <property type="match status" value="1"/>
</dbReference>
<name>A0A267DT75_9PLAT</name>
<dbReference type="OrthoDB" id="6229420at2759"/>
<dbReference type="EMBL" id="NIVC01003231">
    <property type="protein sequence ID" value="PAA52498.1"/>
    <property type="molecule type" value="Genomic_DNA"/>
</dbReference>
<comment type="similarity">
    <text evidence="2">Belongs to the G protein gamma family.</text>
</comment>
<evidence type="ECO:0000259" key="7">
    <source>
        <dbReference type="PROSITE" id="PS50058"/>
    </source>
</evidence>
<feature type="domain" description="G protein gamma" evidence="7">
    <location>
        <begin position="35"/>
        <end position="98"/>
    </location>
</feature>
<dbReference type="SMART" id="SM00224">
    <property type="entry name" value="GGL"/>
    <property type="match status" value="1"/>
</dbReference>
<keyword evidence="6" id="KW-0175">Coiled coil</keyword>